<proteinExistence type="predicted"/>
<reference evidence="1" key="1">
    <citation type="journal article" date="2015" name="Nature">
        <title>Complex archaea that bridge the gap between prokaryotes and eukaryotes.</title>
        <authorList>
            <person name="Spang A."/>
            <person name="Saw J.H."/>
            <person name="Jorgensen S.L."/>
            <person name="Zaremba-Niedzwiedzka K."/>
            <person name="Martijn J."/>
            <person name="Lind A.E."/>
            <person name="van Eijk R."/>
            <person name="Schleper C."/>
            <person name="Guy L."/>
            <person name="Ettema T.J."/>
        </authorList>
    </citation>
    <scope>NUCLEOTIDE SEQUENCE</scope>
</reference>
<sequence length="486" mass="52803">MQPAQVAPKRAPTNSLFVPIYPTGITDGHYTTWTDIDVTDLVPDEAVAVILNVANQHNGVRKYGLRRNRSTDNRFYNMSGAEQCYAIVALENKDRLYNTAIKTNGTAYNGTQVGAGGRRNAYYNHCTVYETNPQTGSAWTWDEIDALQAGCCVEKTNVATPLVTKVWVEVDHTIAATGLREILILRPNAAGDECNIPGEVGEACPNHYLNVDEAISDEAATVVMHLGEAPLARDLYGMTDHAAETGTINRVTVYNRVLDGDIGVFEFKNLQATGTPAYVQLQLVGWIKGITMSPDGVDLHGGVATGSWQTRDCSVEAPGAIALIINVVSSNVDYRAFGLRKNGSSDNRTNNGYYNNCHTAIIGCDDNQVIEMYREDGAIQFWLTGYITSGVTMLTNAIDISLSSSGSFIDLAKLTEPGNFAFMEYISSGAKLAVRRPPDGSHQYRNSLHMWAFCGADPAGIVQAKEENVSLSSLFLVGYSRNIAVT</sequence>
<name>A0A0F9R6V2_9ZZZZ</name>
<protein>
    <submittedName>
        <fullName evidence="1">Uncharacterized protein</fullName>
    </submittedName>
</protein>
<organism evidence="1">
    <name type="scientific">marine sediment metagenome</name>
    <dbReference type="NCBI Taxonomy" id="412755"/>
    <lineage>
        <taxon>unclassified sequences</taxon>
        <taxon>metagenomes</taxon>
        <taxon>ecological metagenomes</taxon>
    </lineage>
</organism>
<gene>
    <name evidence="1" type="ORF">LCGC14_0632090</name>
</gene>
<dbReference type="AlphaFoldDB" id="A0A0F9R6V2"/>
<evidence type="ECO:0000313" key="1">
    <source>
        <dbReference type="EMBL" id="KKN50484.1"/>
    </source>
</evidence>
<accession>A0A0F9R6V2</accession>
<dbReference type="EMBL" id="LAZR01001111">
    <property type="protein sequence ID" value="KKN50484.1"/>
    <property type="molecule type" value="Genomic_DNA"/>
</dbReference>
<comment type="caution">
    <text evidence="1">The sequence shown here is derived from an EMBL/GenBank/DDBJ whole genome shotgun (WGS) entry which is preliminary data.</text>
</comment>